<organism evidence="1">
    <name type="scientific">Corethron hystrix</name>
    <dbReference type="NCBI Taxonomy" id="216773"/>
    <lineage>
        <taxon>Eukaryota</taxon>
        <taxon>Sar</taxon>
        <taxon>Stramenopiles</taxon>
        <taxon>Ochrophyta</taxon>
        <taxon>Bacillariophyta</taxon>
        <taxon>Coscinodiscophyceae</taxon>
        <taxon>Corethrophycidae</taxon>
        <taxon>Corethrales</taxon>
        <taxon>Corethraceae</taxon>
        <taxon>Corethron</taxon>
    </lineage>
</organism>
<dbReference type="EMBL" id="HBFR01002105">
    <property type="protein sequence ID" value="CAD8874198.1"/>
    <property type="molecule type" value="Transcribed_RNA"/>
</dbReference>
<protein>
    <submittedName>
        <fullName evidence="1">Uncharacterized protein</fullName>
    </submittedName>
</protein>
<sequence>MKAQTIGKCIVGLFVANRCCAFSPSVHPDRAARSVTYQHKRITSVPSSPHSTLRLFPEQGTQLVAASCASNFKDHKDKTESTAQETHNLLSRIFRNSNSNEDESDSQTPLHSRFSLLMRGITNHEDDEVLYPVVGFKWVENDNKYYFVTPVTKSSCALHTHSAKEELYGWYSPACFLEDSYNFGERSSDAADNIAHNEDIFL</sequence>
<name>A0A7S1B3W9_9STRA</name>
<accession>A0A7S1B3W9</accession>
<reference evidence="1" key="1">
    <citation type="submission" date="2021-01" db="EMBL/GenBank/DDBJ databases">
        <authorList>
            <person name="Corre E."/>
            <person name="Pelletier E."/>
            <person name="Niang G."/>
            <person name="Scheremetjew M."/>
            <person name="Finn R."/>
            <person name="Kale V."/>
            <person name="Holt S."/>
            <person name="Cochrane G."/>
            <person name="Meng A."/>
            <person name="Brown T."/>
            <person name="Cohen L."/>
        </authorList>
    </citation>
    <scope>NUCLEOTIDE SEQUENCE</scope>
    <source>
        <strain evidence="1">308</strain>
    </source>
</reference>
<evidence type="ECO:0000313" key="1">
    <source>
        <dbReference type="EMBL" id="CAD8874198.1"/>
    </source>
</evidence>
<gene>
    <name evidence="1" type="ORF">CHYS00102_LOCUS1361</name>
</gene>
<proteinExistence type="predicted"/>
<dbReference type="AlphaFoldDB" id="A0A7S1B3W9"/>